<organism evidence="10 11">
    <name type="scientific">Clostridium aromativorans</name>
    <dbReference type="NCBI Taxonomy" id="2836848"/>
    <lineage>
        <taxon>Bacteria</taxon>
        <taxon>Bacillati</taxon>
        <taxon>Bacillota</taxon>
        <taxon>Clostridia</taxon>
        <taxon>Eubacteriales</taxon>
        <taxon>Clostridiaceae</taxon>
        <taxon>Clostridium</taxon>
    </lineage>
</organism>
<keyword evidence="7" id="KW-0411">Iron-sulfur</keyword>
<dbReference type="CDD" id="cd01335">
    <property type="entry name" value="Radical_SAM"/>
    <property type="match status" value="1"/>
</dbReference>
<keyword evidence="4" id="KW-0949">S-adenosyl-L-methionine</keyword>
<dbReference type="InterPro" id="IPR034466">
    <property type="entry name" value="Methyltransferase_Class_B"/>
</dbReference>
<dbReference type="PROSITE" id="PS51332">
    <property type="entry name" value="B12_BINDING"/>
    <property type="match status" value="1"/>
</dbReference>
<dbReference type="Gene3D" id="3.40.50.280">
    <property type="entry name" value="Cobalamin-binding domain"/>
    <property type="match status" value="1"/>
</dbReference>
<evidence type="ECO:0000313" key="10">
    <source>
        <dbReference type="EMBL" id="MCC9294280.1"/>
    </source>
</evidence>
<keyword evidence="5" id="KW-0479">Metal-binding</keyword>
<comment type="cofactor">
    <cofactor evidence="1">
        <name>[4Fe-4S] cluster</name>
        <dbReference type="ChEBI" id="CHEBI:49883"/>
    </cofactor>
</comment>
<evidence type="ECO:0000256" key="2">
    <source>
        <dbReference type="ARBA" id="ARBA00022603"/>
    </source>
</evidence>
<dbReference type="InterPro" id="IPR007197">
    <property type="entry name" value="rSAM"/>
</dbReference>
<dbReference type="Proteomes" id="UP001165422">
    <property type="component" value="Unassembled WGS sequence"/>
</dbReference>
<evidence type="ECO:0000256" key="4">
    <source>
        <dbReference type="ARBA" id="ARBA00022691"/>
    </source>
</evidence>
<keyword evidence="11" id="KW-1185">Reference proteome</keyword>
<evidence type="ECO:0000256" key="3">
    <source>
        <dbReference type="ARBA" id="ARBA00022679"/>
    </source>
</evidence>
<evidence type="ECO:0000313" key="11">
    <source>
        <dbReference type="Proteomes" id="UP001165422"/>
    </source>
</evidence>
<gene>
    <name evidence="10" type="ORF">LN736_05260</name>
</gene>
<proteinExistence type="predicted"/>
<feature type="domain" description="B12-binding" evidence="8">
    <location>
        <begin position="14"/>
        <end position="140"/>
    </location>
</feature>
<dbReference type="Pfam" id="PF04055">
    <property type="entry name" value="Radical_SAM"/>
    <property type="match status" value="1"/>
</dbReference>
<dbReference type="PROSITE" id="PS51918">
    <property type="entry name" value="RADICAL_SAM"/>
    <property type="match status" value="1"/>
</dbReference>
<dbReference type="PANTHER" id="PTHR43409:SF7">
    <property type="entry name" value="BLL1977 PROTEIN"/>
    <property type="match status" value="1"/>
</dbReference>
<dbReference type="InterPro" id="IPR006638">
    <property type="entry name" value="Elp3/MiaA/NifB-like_rSAM"/>
</dbReference>
<comment type="caution">
    <text evidence="10">The sequence shown here is derived from an EMBL/GenBank/DDBJ whole genome shotgun (WGS) entry which is preliminary data.</text>
</comment>
<dbReference type="InterPro" id="IPR058240">
    <property type="entry name" value="rSAM_sf"/>
</dbReference>
<dbReference type="RefSeq" id="WP_229981132.1">
    <property type="nucleotide sequence ID" value="NZ_JAJJPB010000004.1"/>
</dbReference>
<dbReference type="InterPro" id="IPR051198">
    <property type="entry name" value="BchE-like"/>
</dbReference>
<evidence type="ECO:0000256" key="7">
    <source>
        <dbReference type="ARBA" id="ARBA00023014"/>
    </source>
</evidence>
<dbReference type="SMART" id="SM00729">
    <property type="entry name" value="Elp3"/>
    <property type="match status" value="1"/>
</dbReference>
<dbReference type="InterPro" id="IPR023404">
    <property type="entry name" value="rSAM_horseshoe"/>
</dbReference>
<dbReference type="Gene3D" id="3.80.30.20">
    <property type="entry name" value="tm_1862 like domain"/>
    <property type="match status" value="1"/>
</dbReference>
<dbReference type="EMBL" id="JAJJPB010000004">
    <property type="protein sequence ID" value="MCC9294280.1"/>
    <property type="molecule type" value="Genomic_DNA"/>
</dbReference>
<dbReference type="InterPro" id="IPR006158">
    <property type="entry name" value="Cobalamin-bd"/>
</dbReference>
<dbReference type="SUPFAM" id="SSF102114">
    <property type="entry name" value="Radical SAM enzymes"/>
    <property type="match status" value="1"/>
</dbReference>
<dbReference type="Pfam" id="PF02310">
    <property type="entry name" value="B12-binding"/>
    <property type="match status" value="1"/>
</dbReference>
<dbReference type="SFLD" id="SFLDG01082">
    <property type="entry name" value="B12-binding_domain_containing"/>
    <property type="match status" value="1"/>
</dbReference>
<dbReference type="SFLD" id="SFLDG01123">
    <property type="entry name" value="methyltransferase_(Class_B)"/>
    <property type="match status" value="1"/>
</dbReference>
<evidence type="ECO:0000259" key="8">
    <source>
        <dbReference type="PROSITE" id="PS51332"/>
    </source>
</evidence>
<keyword evidence="6" id="KW-0408">Iron</keyword>
<keyword evidence="3" id="KW-0808">Transferase</keyword>
<keyword evidence="2" id="KW-0489">Methyltransferase</keyword>
<evidence type="ECO:0000259" key="9">
    <source>
        <dbReference type="PROSITE" id="PS51918"/>
    </source>
</evidence>
<reference evidence="10" key="1">
    <citation type="submission" date="2021-11" db="EMBL/GenBank/DDBJ databases">
        <authorList>
            <person name="Qingchun L."/>
            <person name="Dong Z."/>
            <person name="Zongwei Q."/>
            <person name="Jia Z."/>
            <person name="Duotao L."/>
        </authorList>
    </citation>
    <scope>NUCLEOTIDE SEQUENCE</scope>
    <source>
        <strain evidence="10">WLY-B-L2</strain>
    </source>
</reference>
<name>A0ABS8N3B4_9CLOT</name>
<protein>
    <submittedName>
        <fullName evidence="10">B12-binding domain-containing radical SAM protein</fullName>
    </submittedName>
</protein>
<evidence type="ECO:0000256" key="6">
    <source>
        <dbReference type="ARBA" id="ARBA00023004"/>
    </source>
</evidence>
<dbReference type="SFLD" id="SFLDS00029">
    <property type="entry name" value="Radical_SAM"/>
    <property type="match status" value="1"/>
</dbReference>
<evidence type="ECO:0000256" key="1">
    <source>
        <dbReference type="ARBA" id="ARBA00001966"/>
    </source>
</evidence>
<dbReference type="PANTHER" id="PTHR43409">
    <property type="entry name" value="ANAEROBIC MAGNESIUM-PROTOPORPHYRIN IX MONOMETHYL ESTER CYCLASE-RELATED"/>
    <property type="match status" value="1"/>
</dbReference>
<accession>A0ABS8N3B4</accession>
<evidence type="ECO:0000256" key="5">
    <source>
        <dbReference type="ARBA" id="ARBA00022723"/>
    </source>
</evidence>
<feature type="domain" description="Radical SAM core" evidence="9">
    <location>
        <begin position="159"/>
        <end position="379"/>
    </location>
</feature>
<sequence length="452" mass="52439">MKVIFIVPAADIRRNAIYRFGDKIYGHSNSISGPLILGRILKDAGYDVEVYEELYKDLNFNKFENGDLIMLYTMTSSSTRAYHIADYFRNVKHKRVVIGGIHASSLPEEALQHADQVVVGEGERVIVDVASGKIKDKIVYSKCIENLDEIPFPDYSLLKTPCRAANVMTSRGCPFSCSFCTTSRMFHPYRKRTPDNVIEELRMYKNQGFKYVNFEDDNFTADKDRAKEILRKMISNNLVFRETFFFGRTDMANDEELLQLLHDAHLNRVLIGIESLNQKSLDNINKKQKISDIEKCGTALVKHKIRLIASLVLGLDDDSKEDMERGEKFCERINAYQFQPAILTPFPNTPVYEQYKKEGRLLDNDWQYYDMMVVNFKPKKMSPYDLQSEFFRVAKLFYTFKSSFNILKIFGFVAWIRRIGLWIAVKFGEALFRKKSNIKDGNIYNKIKEVSI</sequence>